<evidence type="ECO:0000313" key="2">
    <source>
        <dbReference type="EMBL" id="KAG6649076.1"/>
    </source>
</evidence>
<comment type="caution">
    <text evidence="2">The sequence shown here is derived from an EMBL/GenBank/DDBJ whole genome shotgun (WGS) entry which is preliminary data.</text>
</comment>
<reference evidence="2" key="1">
    <citation type="submission" date="2020-12" db="EMBL/GenBank/DDBJ databases">
        <title>WGS assembly of Carya illinoinensis cv. Pawnee.</title>
        <authorList>
            <person name="Platts A."/>
            <person name="Shu S."/>
            <person name="Wright S."/>
            <person name="Barry K."/>
            <person name="Edger P."/>
            <person name="Pires J.C."/>
            <person name="Schmutz J."/>
        </authorList>
    </citation>
    <scope>NUCLEOTIDE SEQUENCE</scope>
    <source>
        <tissue evidence="2">Leaf</tissue>
    </source>
</reference>
<feature type="transmembrane region" description="Helical" evidence="1">
    <location>
        <begin position="182"/>
        <end position="206"/>
    </location>
</feature>
<accession>A0A8T1PXT7</accession>
<name>A0A8T1PXT7_CARIL</name>
<gene>
    <name evidence="2" type="ORF">CIPAW_07G187100</name>
</gene>
<proteinExistence type="predicted"/>
<feature type="transmembrane region" description="Helical" evidence="1">
    <location>
        <begin position="278"/>
        <end position="297"/>
    </location>
</feature>
<dbReference type="Proteomes" id="UP000811609">
    <property type="component" value="Chromosome 7"/>
</dbReference>
<evidence type="ECO:0000256" key="1">
    <source>
        <dbReference type="SAM" id="Phobius"/>
    </source>
</evidence>
<sequence>MLERDDVLFQNPSPRCFPPPLSTLLISLKIFLRNKQLFLSIFALSTLPLSFLLFSLSLYVQPIKSRVYHLEAVAFLSSTRFESRHIWQESRADALSILRVKAFFFLPTYFLSLFTAITAVSSTASACQAKRPSLLSALTAVKLTWRRPLITTILIYAMSLLYDQVPRTFAALFGSPGSEFFVLVMGSAFEIYLMAVLSLGLVVSIVEEELGWEAFRVGSGVMAGRRLSGWVLSGVFLLVSGTITRDLEMTTDGQDPSLETSTMAMSVSTGMKDKLGLIVWYGIVVLWSYVVTTVFYLECRKQHVVRDDYEDESITI</sequence>
<dbReference type="PANTHER" id="PTHR33133">
    <property type="entry name" value="OS08G0107100 PROTEIN-RELATED"/>
    <property type="match status" value="1"/>
</dbReference>
<organism evidence="2 3">
    <name type="scientific">Carya illinoinensis</name>
    <name type="common">Pecan</name>
    <dbReference type="NCBI Taxonomy" id="32201"/>
    <lineage>
        <taxon>Eukaryota</taxon>
        <taxon>Viridiplantae</taxon>
        <taxon>Streptophyta</taxon>
        <taxon>Embryophyta</taxon>
        <taxon>Tracheophyta</taxon>
        <taxon>Spermatophyta</taxon>
        <taxon>Magnoliopsida</taxon>
        <taxon>eudicotyledons</taxon>
        <taxon>Gunneridae</taxon>
        <taxon>Pentapetalae</taxon>
        <taxon>rosids</taxon>
        <taxon>fabids</taxon>
        <taxon>Fagales</taxon>
        <taxon>Juglandaceae</taxon>
        <taxon>Carya</taxon>
    </lineage>
</organism>
<keyword evidence="1" id="KW-1133">Transmembrane helix</keyword>
<feature type="transmembrane region" description="Helical" evidence="1">
    <location>
        <begin position="37"/>
        <end position="60"/>
    </location>
</feature>
<evidence type="ECO:0008006" key="4">
    <source>
        <dbReference type="Google" id="ProtNLM"/>
    </source>
</evidence>
<dbReference type="EMBL" id="CM031815">
    <property type="protein sequence ID" value="KAG6649076.1"/>
    <property type="molecule type" value="Genomic_DNA"/>
</dbReference>
<protein>
    <recommendedName>
        <fullName evidence="4">Transmembrane protein</fullName>
    </recommendedName>
</protein>
<dbReference type="PANTHER" id="PTHR33133:SF21">
    <property type="entry name" value="TRANSMEMBRANE PROTEIN"/>
    <property type="match status" value="1"/>
</dbReference>
<dbReference type="AlphaFoldDB" id="A0A8T1PXT7"/>
<keyword evidence="1" id="KW-0472">Membrane</keyword>
<keyword evidence="3" id="KW-1185">Reference proteome</keyword>
<feature type="transmembrane region" description="Helical" evidence="1">
    <location>
        <begin position="145"/>
        <end position="162"/>
    </location>
</feature>
<feature type="transmembrane region" description="Helical" evidence="1">
    <location>
        <begin position="102"/>
        <end position="124"/>
    </location>
</feature>
<evidence type="ECO:0000313" key="3">
    <source>
        <dbReference type="Proteomes" id="UP000811609"/>
    </source>
</evidence>
<feature type="transmembrane region" description="Helical" evidence="1">
    <location>
        <begin position="227"/>
        <end position="244"/>
    </location>
</feature>
<keyword evidence="1" id="KW-0812">Transmembrane</keyword>